<evidence type="ECO:0000256" key="1">
    <source>
        <dbReference type="ARBA" id="ARBA00007529"/>
    </source>
</evidence>
<gene>
    <name evidence="2" type="ORF">SAMN05660420_03182</name>
</gene>
<reference evidence="2 3" key="1">
    <citation type="submission" date="2016-10" db="EMBL/GenBank/DDBJ databases">
        <authorList>
            <person name="de Groot N.N."/>
        </authorList>
    </citation>
    <scope>NUCLEOTIDE SEQUENCE [LARGE SCALE GENOMIC DNA]</scope>
    <source>
        <strain evidence="2 3">DSM 7343</strain>
    </source>
</reference>
<organism evidence="2 3">
    <name type="scientific">Desulfuromusa kysingii</name>
    <dbReference type="NCBI Taxonomy" id="37625"/>
    <lineage>
        <taxon>Bacteria</taxon>
        <taxon>Pseudomonadati</taxon>
        <taxon>Thermodesulfobacteriota</taxon>
        <taxon>Desulfuromonadia</taxon>
        <taxon>Desulfuromonadales</taxon>
        <taxon>Geopsychrobacteraceae</taxon>
        <taxon>Desulfuromusa</taxon>
    </lineage>
</organism>
<protein>
    <submittedName>
        <fullName evidence="2">Proline racemase</fullName>
    </submittedName>
</protein>
<dbReference type="AlphaFoldDB" id="A0A1H4E0U8"/>
<dbReference type="STRING" id="37625.SAMN05660420_03182"/>
<dbReference type="SUPFAM" id="SSF54506">
    <property type="entry name" value="Diaminopimelate epimerase-like"/>
    <property type="match status" value="1"/>
</dbReference>
<evidence type="ECO:0000313" key="2">
    <source>
        <dbReference type="EMBL" id="SEA78399.1"/>
    </source>
</evidence>
<sequence>MKLNRMITTIDTHTAGEPTRVVTGGIPYIPGASMQEKKNWMAKNEDDLRKMLMLEPRGHQDMFGAILTAPVSEDADMGIIYMDSSGYLDMCVHGSIGAVTAMVESGMLRSFDQESEKIQQVVLDTPAGKIYSTVHLDQGHAKSVTIQNVPSFLYSVLEIELNGMGMIPVSICYAGNYFAIVKSELLGLRVEQQHVNKLIEYGLEIRKKVNLNIDIRHPDSGEPGQVNLVEFYEETDPPRNVVIFGAGQADRSPCGTGTGAKMAMLHAQKKLMVGQRYPYHSIIGTEFIGEILEEKQMKDRVAIVPAVTGRAHIIGLQKFVIDDDDPFKYGFGFLKSA</sequence>
<dbReference type="FunFam" id="3.10.310.10:FF:000003">
    <property type="entry name" value="Proline racemase"/>
    <property type="match status" value="1"/>
</dbReference>
<dbReference type="GO" id="GO:0047580">
    <property type="term" value="F:4-hydroxyproline epimerase activity"/>
    <property type="evidence" value="ECO:0007669"/>
    <property type="project" value="TreeGrafter"/>
</dbReference>
<dbReference type="RefSeq" id="WP_092350651.1">
    <property type="nucleotide sequence ID" value="NZ_FNQN01000012.1"/>
</dbReference>
<dbReference type="PANTHER" id="PTHR33442">
    <property type="entry name" value="TRANS-3-HYDROXY-L-PROLINE DEHYDRATASE"/>
    <property type="match status" value="1"/>
</dbReference>
<dbReference type="SFLD" id="SFLDS00028">
    <property type="entry name" value="Proline_Racemase"/>
    <property type="match status" value="1"/>
</dbReference>
<keyword evidence="3" id="KW-1185">Reference proteome</keyword>
<dbReference type="EMBL" id="FNQN01000012">
    <property type="protein sequence ID" value="SEA78399.1"/>
    <property type="molecule type" value="Genomic_DNA"/>
</dbReference>
<dbReference type="Pfam" id="PF05544">
    <property type="entry name" value="Pro_racemase"/>
    <property type="match status" value="1"/>
</dbReference>
<dbReference type="PANTHER" id="PTHR33442:SF5">
    <property type="entry name" value="BIFUNCTIONAL TRANS-3-HYDROXY-L-PROLINE DEHYDRATASE_2-EPIMERASE"/>
    <property type="match status" value="1"/>
</dbReference>
<dbReference type="Proteomes" id="UP000199409">
    <property type="component" value="Unassembled WGS sequence"/>
</dbReference>
<evidence type="ECO:0000313" key="3">
    <source>
        <dbReference type="Proteomes" id="UP000199409"/>
    </source>
</evidence>
<dbReference type="PIRSF" id="PIRSF029792">
    <property type="entry name" value="Pro_racemase"/>
    <property type="match status" value="1"/>
</dbReference>
<dbReference type="Gene3D" id="3.10.310.10">
    <property type="entry name" value="Diaminopimelate Epimerase, Chain A, domain 1"/>
    <property type="match status" value="2"/>
</dbReference>
<comment type="similarity">
    <text evidence="1">Belongs to the proline racemase family.</text>
</comment>
<proteinExistence type="inferred from homology"/>
<accession>A0A1H4E0U8</accession>
<name>A0A1H4E0U8_9BACT</name>
<dbReference type="OrthoDB" id="181267at2"/>
<dbReference type="InterPro" id="IPR008794">
    <property type="entry name" value="Pro_racemase_fam"/>
</dbReference>